<protein>
    <submittedName>
        <fullName evidence="2">Uncharacterized protein</fullName>
    </submittedName>
</protein>
<sequence>MRRKHLVGVVVVIFLTWNVLMYYMLVSRNPGKVGAVSVQDQLRNLQGDIQRQLSHNSDLLQQLRKFREQKQSEKLDKEIHRTPRPIDTNSVVLPILLIACDRTTVSRSLDLLLKKHCCTFVTTFFLMVALICMGLLMTTTAGFYSVILLDQSVTRLRFITVFILAVSVIIVYVKHTFSIVERILISIWCILAATATAGFWLYCFIMYLAFPLSYNGHEYTKVFDLISWIISAVPYIAIPAAAMHSCGLFEGTCKERMQYMFCGVQDEPRDYQGYYPAPEPSAPPAYSYNTNSYNRNGAMLYQMADVHKDMYDPELEPLDTRLRSSQI</sequence>
<feature type="transmembrane region" description="Helical" evidence="1">
    <location>
        <begin position="156"/>
        <end position="173"/>
    </location>
</feature>
<dbReference type="AlphaFoldDB" id="A0A8W8P4J8"/>
<keyword evidence="1" id="KW-1133">Transmembrane helix</keyword>
<accession>A0A8W8P4J8</accession>
<feature type="transmembrane region" description="Helical" evidence="1">
    <location>
        <begin position="225"/>
        <end position="249"/>
    </location>
</feature>
<name>A0A8W8P4J8_MAGGI</name>
<feature type="transmembrane region" description="Helical" evidence="1">
    <location>
        <begin position="185"/>
        <end position="210"/>
    </location>
</feature>
<evidence type="ECO:0000313" key="3">
    <source>
        <dbReference type="Proteomes" id="UP000005408"/>
    </source>
</evidence>
<proteinExistence type="predicted"/>
<dbReference type="Proteomes" id="UP000005408">
    <property type="component" value="Unassembled WGS sequence"/>
</dbReference>
<organism evidence="2 3">
    <name type="scientific">Magallana gigas</name>
    <name type="common">Pacific oyster</name>
    <name type="synonym">Crassostrea gigas</name>
    <dbReference type="NCBI Taxonomy" id="29159"/>
    <lineage>
        <taxon>Eukaryota</taxon>
        <taxon>Metazoa</taxon>
        <taxon>Spiralia</taxon>
        <taxon>Lophotrochozoa</taxon>
        <taxon>Mollusca</taxon>
        <taxon>Bivalvia</taxon>
        <taxon>Autobranchia</taxon>
        <taxon>Pteriomorphia</taxon>
        <taxon>Ostreida</taxon>
        <taxon>Ostreoidea</taxon>
        <taxon>Ostreidae</taxon>
        <taxon>Magallana</taxon>
    </lineage>
</organism>
<evidence type="ECO:0000256" key="1">
    <source>
        <dbReference type="SAM" id="Phobius"/>
    </source>
</evidence>
<dbReference type="EnsemblMetazoa" id="G9794.1">
    <property type="protein sequence ID" value="G9794.1:cds"/>
    <property type="gene ID" value="G9794"/>
</dbReference>
<keyword evidence="3" id="KW-1185">Reference proteome</keyword>
<reference evidence="2" key="1">
    <citation type="submission" date="2022-08" db="UniProtKB">
        <authorList>
            <consortium name="EnsemblMetazoa"/>
        </authorList>
    </citation>
    <scope>IDENTIFICATION</scope>
    <source>
        <strain evidence="2">05x7-T-G4-1.051#20</strain>
    </source>
</reference>
<keyword evidence="1" id="KW-0472">Membrane</keyword>
<feature type="transmembrane region" description="Helical" evidence="1">
    <location>
        <begin position="117"/>
        <end position="144"/>
    </location>
</feature>
<keyword evidence="1" id="KW-0812">Transmembrane</keyword>
<feature type="transmembrane region" description="Helical" evidence="1">
    <location>
        <begin position="6"/>
        <end position="25"/>
    </location>
</feature>
<evidence type="ECO:0000313" key="2">
    <source>
        <dbReference type="EnsemblMetazoa" id="G9794.1:cds"/>
    </source>
</evidence>